<reference evidence="2 3" key="1">
    <citation type="submission" date="2019-04" db="EMBL/GenBank/DDBJ databases">
        <title>An improved genome assembly and genetic linkage map for asparagus bean, Vigna unguiculata ssp. sesquipedialis.</title>
        <authorList>
            <person name="Xia Q."/>
            <person name="Zhang R."/>
            <person name="Dong Y."/>
        </authorList>
    </citation>
    <scope>NUCLEOTIDE SEQUENCE [LARGE SCALE GENOMIC DNA]</scope>
    <source>
        <tissue evidence="2">Leaf</tissue>
    </source>
</reference>
<evidence type="ECO:0000256" key="1">
    <source>
        <dbReference type="SAM" id="MobiDB-lite"/>
    </source>
</evidence>
<dbReference type="AlphaFoldDB" id="A0A4D6L101"/>
<feature type="compositionally biased region" description="Basic residues" evidence="1">
    <location>
        <begin position="75"/>
        <end position="88"/>
    </location>
</feature>
<name>A0A4D6L101_VIGUN</name>
<accession>A0A4D6L101</accession>
<organism evidence="2 3">
    <name type="scientific">Vigna unguiculata</name>
    <name type="common">Cowpea</name>
    <dbReference type="NCBI Taxonomy" id="3917"/>
    <lineage>
        <taxon>Eukaryota</taxon>
        <taxon>Viridiplantae</taxon>
        <taxon>Streptophyta</taxon>
        <taxon>Embryophyta</taxon>
        <taxon>Tracheophyta</taxon>
        <taxon>Spermatophyta</taxon>
        <taxon>Magnoliopsida</taxon>
        <taxon>eudicotyledons</taxon>
        <taxon>Gunneridae</taxon>
        <taxon>Pentapetalae</taxon>
        <taxon>rosids</taxon>
        <taxon>fabids</taxon>
        <taxon>Fabales</taxon>
        <taxon>Fabaceae</taxon>
        <taxon>Papilionoideae</taxon>
        <taxon>50 kb inversion clade</taxon>
        <taxon>NPAAA clade</taxon>
        <taxon>indigoferoid/millettioid clade</taxon>
        <taxon>Phaseoleae</taxon>
        <taxon>Vigna</taxon>
    </lineage>
</organism>
<protein>
    <submittedName>
        <fullName evidence="2">Uncharacterized protein</fullName>
    </submittedName>
</protein>
<feature type="region of interest" description="Disordered" evidence="1">
    <location>
        <begin position="70"/>
        <end position="105"/>
    </location>
</feature>
<dbReference type="Proteomes" id="UP000501690">
    <property type="component" value="Linkage Group LG2"/>
</dbReference>
<dbReference type="Gramene" id="Vigun03g228100.1.v1.2">
    <property type="protein sequence ID" value="Vigun03g228100.1.v1.2.CDS.1"/>
    <property type="gene ID" value="Vigun03g228100.v1.2"/>
</dbReference>
<dbReference type="EMBL" id="CP039346">
    <property type="protein sequence ID" value="QCD81964.1"/>
    <property type="molecule type" value="Genomic_DNA"/>
</dbReference>
<sequence length="174" mass="19018">MVDSGPKPFFCLLQKILKGFLLLSWNVGFLPPFSSPTRGTKGVAPGYLAGPSPPCQLLPFSQTAVVRTVAGNASRGRRSHQRRRRGRSKSGQSLRLSPRSRPKIPRAPPAAFPLFAVVFPTLLLIHSKSGLGLGSHSTATVRPAFEAQIRRRQCRRILALLLLLFPVGCWNGWG</sequence>
<proteinExistence type="predicted"/>
<evidence type="ECO:0000313" key="2">
    <source>
        <dbReference type="EMBL" id="QCD81964.1"/>
    </source>
</evidence>
<gene>
    <name evidence="2" type="ORF">DEO72_LG2g2296</name>
</gene>
<keyword evidence="3" id="KW-1185">Reference proteome</keyword>
<evidence type="ECO:0000313" key="3">
    <source>
        <dbReference type="Proteomes" id="UP000501690"/>
    </source>
</evidence>